<protein>
    <submittedName>
        <fullName evidence="2">Uncharacterized protein</fullName>
    </submittedName>
</protein>
<keyword evidence="3" id="KW-1185">Reference proteome</keyword>
<name>A0ABW0P0I2_9HYPH</name>
<feature type="compositionally biased region" description="Basic and acidic residues" evidence="1">
    <location>
        <begin position="37"/>
        <end position="51"/>
    </location>
</feature>
<feature type="region of interest" description="Disordered" evidence="1">
    <location>
        <begin position="1"/>
        <end position="51"/>
    </location>
</feature>
<evidence type="ECO:0000313" key="3">
    <source>
        <dbReference type="Proteomes" id="UP001596060"/>
    </source>
</evidence>
<dbReference type="RefSeq" id="WP_377816205.1">
    <property type="nucleotide sequence ID" value="NZ_JBHSLU010000012.1"/>
</dbReference>
<sequence>MIRSRDNGAMVPREQPDNRGLGEVLERAADGGPAEAELQRQEADRERAEERRTVQATKTLFVDALYRAKRLNGDAAFDMVDMADLESLLRLAGGITERRLSRGSDAP</sequence>
<organism evidence="2 3">
    <name type="scientific">Bosea massiliensis</name>
    <dbReference type="NCBI Taxonomy" id="151419"/>
    <lineage>
        <taxon>Bacteria</taxon>
        <taxon>Pseudomonadati</taxon>
        <taxon>Pseudomonadota</taxon>
        <taxon>Alphaproteobacteria</taxon>
        <taxon>Hyphomicrobiales</taxon>
        <taxon>Boseaceae</taxon>
        <taxon>Bosea</taxon>
    </lineage>
</organism>
<accession>A0ABW0P0I2</accession>
<dbReference type="Proteomes" id="UP001596060">
    <property type="component" value="Unassembled WGS sequence"/>
</dbReference>
<evidence type="ECO:0000256" key="1">
    <source>
        <dbReference type="SAM" id="MobiDB-lite"/>
    </source>
</evidence>
<gene>
    <name evidence="2" type="ORF">ACFPN9_07645</name>
</gene>
<reference evidence="3" key="1">
    <citation type="journal article" date="2019" name="Int. J. Syst. Evol. Microbiol.">
        <title>The Global Catalogue of Microorganisms (GCM) 10K type strain sequencing project: providing services to taxonomists for standard genome sequencing and annotation.</title>
        <authorList>
            <consortium name="The Broad Institute Genomics Platform"/>
            <consortium name="The Broad Institute Genome Sequencing Center for Infectious Disease"/>
            <person name="Wu L."/>
            <person name="Ma J."/>
        </authorList>
    </citation>
    <scope>NUCLEOTIDE SEQUENCE [LARGE SCALE GENOMIC DNA]</scope>
    <source>
        <strain evidence="3">CCUG 43117</strain>
    </source>
</reference>
<comment type="caution">
    <text evidence="2">The sequence shown here is derived from an EMBL/GenBank/DDBJ whole genome shotgun (WGS) entry which is preliminary data.</text>
</comment>
<evidence type="ECO:0000313" key="2">
    <source>
        <dbReference type="EMBL" id="MFC5505127.1"/>
    </source>
</evidence>
<proteinExistence type="predicted"/>
<dbReference type="EMBL" id="JBHSLU010000012">
    <property type="protein sequence ID" value="MFC5505127.1"/>
    <property type="molecule type" value="Genomic_DNA"/>
</dbReference>